<dbReference type="Proteomes" id="UP000002071">
    <property type="component" value="Chromosome"/>
</dbReference>
<dbReference type="HOGENOM" id="CLU_2662246_0_0_2"/>
<keyword evidence="1" id="KW-0812">Transmembrane</keyword>
<sequence length="75" mass="8592">MPLRQFEWNIEQQEMASKGSQFLMSVLVLGLVWHATVAIMTPPDPLTQLYTVGALVPVVLVLSYHLSYQRGYEWI</sequence>
<dbReference type="eggNOG" id="arCOG10179">
    <property type="taxonomic scope" value="Archaea"/>
</dbReference>
<dbReference type="EMBL" id="CP001687">
    <property type="protein sequence ID" value="ACV11847.1"/>
    <property type="molecule type" value="Genomic_DNA"/>
</dbReference>
<organism evidence="2 3">
    <name type="scientific">Halorhabdus utahensis (strain DSM 12940 / JCM 11049 / AX-2)</name>
    <dbReference type="NCBI Taxonomy" id="519442"/>
    <lineage>
        <taxon>Archaea</taxon>
        <taxon>Methanobacteriati</taxon>
        <taxon>Methanobacteriota</taxon>
        <taxon>Stenosarchaea group</taxon>
        <taxon>Halobacteria</taxon>
        <taxon>Halobacteriales</taxon>
        <taxon>Haloarculaceae</taxon>
        <taxon>Halorhabdus</taxon>
    </lineage>
</organism>
<name>C7NQU3_HALUD</name>
<dbReference type="AlphaFoldDB" id="C7NQU3"/>
<evidence type="ECO:0000313" key="3">
    <source>
        <dbReference type="Proteomes" id="UP000002071"/>
    </source>
</evidence>
<protein>
    <submittedName>
        <fullName evidence="2">Uncharacterized protein</fullName>
    </submittedName>
</protein>
<dbReference type="Pfam" id="PF24378">
    <property type="entry name" value="DUF7534"/>
    <property type="match status" value="1"/>
</dbReference>
<feature type="transmembrane region" description="Helical" evidence="1">
    <location>
        <begin position="47"/>
        <end position="66"/>
    </location>
</feature>
<accession>C7NQU3</accession>
<keyword evidence="1" id="KW-1133">Transmembrane helix</keyword>
<keyword evidence="3" id="KW-1185">Reference proteome</keyword>
<evidence type="ECO:0000256" key="1">
    <source>
        <dbReference type="SAM" id="Phobius"/>
    </source>
</evidence>
<reference evidence="2 3" key="1">
    <citation type="journal article" date="2009" name="Stand. Genomic Sci.">
        <title>Complete genome sequence of Halorhabdus utahensis type strain (AX-2).</title>
        <authorList>
            <person name="Anderson I."/>
            <person name="Tindall B.J."/>
            <person name="Pomrenke H."/>
            <person name="Goker M."/>
            <person name="Lapidus A."/>
            <person name="Nolan M."/>
            <person name="Copeland A."/>
            <person name="Glavina Del Rio T."/>
            <person name="Chen F."/>
            <person name="Tice H."/>
            <person name="Cheng J.F."/>
            <person name="Lucas S."/>
            <person name="Chertkov O."/>
            <person name="Bruce D."/>
            <person name="Brettin T."/>
            <person name="Detter J.C."/>
            <person name="Han C."/>
            <person name="Goodwin L."/>
            <person name="Land M."/>
            <person name="Hauser L."/>
            <person name="Chang Y.J."/>
            <person name="Jeffries C.D."/>
            <person name="Pitluck S."/>
            <person name="Pati A."/>
            <person name="Mavromatis K."/>
            <person name="Ivanova N."/>
            <person name="Ovchinnikova G."/>
            <person name="Chen A."/>
            <person name="Palaniappan K."/>
            <person name="Chain P."/>
            <person name="Rohde M."/>
            <person name="Bristow J."/>
            <person name="Eisen J.A."/>
            <person name="Markowitz V."/>
            <person name="Hugenholtz P."/>
            <person name="Kyrpides N.C."/>
            <person name="Klenk H.P."/>
        </authorList>
    </citation>
    <scope>NUCLEOTIDE SEQUENCE [LARGE SCALE GENOMIC DNA]</scope>
    <source>
        <strain evidence="3">DSM 12940 / JCM 11049 / AX-2</strain>
    </source>
</reference>
<keyword evidence="1" id="KW-0472">Membrane</keyword>
<feature type="transmembrane region" description="Helical" evidence="1">
    <location>
        <begin position="21"/>
        <end position="41"/>
    </location>
</feature>
<evidence type="ECO:0000313" key="2">
    <source>
        <dbReference type="EMBL" id="ACV11847.1"/>
    </source>
</evidence>
<dbReference type="InterPro" id="IPR055956">
    <property type="entry name" value="DUF7534"/>
</dbReference>
<dbReference type="STRING" id="519442.Huta_1674"/>
<gene>
    <name evidence="2" type="ordered locus">Huta_1674</name>
</gene>
<proteinExistence type="predicted"/>
<dbReference type="KEGG" id="hut:Huta_1674"/>